<evidence type="ECO:0000313" key="2">
    <source>
        <dbReference type="Proteomes" id="UP000270673"/>
    </source>
</evidence>
<sequence length="70" mass="8115">MLHLEPEIAKFDAHKMDICSRWQAWIVVYCVQVFGDTEVQIARSSLFYCVIFAFGDWSKTKIKVMNKSPG</sequence>
<reference evidence="1 2" key="1">
    <citation type="submission" date="2018-10" db="EMBL/GenBank/DDBJ databases">
        <title>Butyricimonas faecalis sp. nov., isolated from human faeces and emended description of the genus Butyricimonas.</title>
        <authorList>
            <person name="Le Roy T."/>
            <person name="Van der Smissen P."/>
            <person name="Paquot A."/>
            <person name="Delzenne N."/>
            <person name="Muccioli G."/>
            <person name="Collet J.-F."/>
            <person name="Cani P.D."/>
        </authorList>
    </citation>
    <scope>NUCLEOTIDE SEQUENCE [LARGE SCALE GENOMIC DNA]</scope>
    <source>
        <strain evidence="1 2">H184</strain>
    </source>
</reference>
<evidence type="ECO:0000313" key="1">
    <source>
        <dbReference type="EMBL" id="AZS31441.1"/>
    </source>
</evidence>
<dbReference type="KEGG" id="buy:D8S85_19105"/>
<name>A0A3Q9ITI7_9BACT</name>
<accession>A0A3Q9ITI7</accession>
<dbReference type="EMBL" id="CP032819">
    <property type="protein sequence ID" value="AZS31441.1"/>
    <property type="molecule type" value="Genomic_DNA"/>
</dbReference>
<organism evidence="1 2">
    <name type="scientific">Butyricimonas faecalis</name>
    <dbReference type="NCBI Taxonomy" id="2093856"/>
    <lineage>
        <taxon>Bacteria</taxon>
        <taxon>Pseudomonadati</taxon>
        <taxon>Bacteroidota</taxon>
        <taxon>Bacteroidia</taxon>
        <taxon>Bacteroidales</taxon>
        <taxon>Odoribacteraceae</taxon>
        <taxon>Butyricimonas</taxon>
    </lineage>
</organism>
<proteinExistence type="predicted"/>
<protein>
    <submittedName>
        <fullName evidence="1">Uncharacterized protein</fullName>
    </submittedName>
</protein>
<gene>
    <name evidence="1" type="ORF">D8S85_19105</name>
</gene>
<dbReference type="Proteomes" id="UP000270673">
    <property type="component" value="Chromosome"/>
</dbReference>
<dbReference type="AlphaFoldDB" id="A0A3Q9ITI7"/>
<keyword evidence="2" id="KW-1185">Reference proteome</keyword>